<dbReference type="InterPro" id="IPR038653">
    <property type="entry name" value="Put_CMD_sf"/>
</dbReference>
<dbReference type="EMBL" id="CP146284">
    <property type="protein sequence ID" value="WWV65883.1"/>
    <property type="molecule type" value="Genomic_DNA"/>
</dbReference>
<dbReference type="PROSITE" id="PS51257">
    <property type="entry name" value="PROKAR_LIPOPROTEIN"/>
    <property type="match status" value="1"/>
</dbReference>
<accession>A0ABZ2IIX9</accession>
<reference evidence="1 2" key="1">
    <citation type="submission" date="2024-02" db="EMBL/GenBank/DDBJ databases">
        <title>Whole genome sequencing of Parabacteroides sp. AD58.</title>
        <authorList>
            <person name="Chaplin A.V."/>
            <person name="Pikina A.P."/>
            <person name="Sokolova S.R."/>
            <person name="Korostin D.O."/>
            <person name="Efimov B.A."/>
        </authorList>
    </citation>
    <scope>NUCLEOTIDE SEQUENCE [LARGE SCALE GENOMIC DNA]</scope>
    <source>
        <strain evidence="1 2">AD58</strain>
    </source>
</reference>
<evidence type="ECO:0000313" key="1">
    <source>
        <dbReference type="EMBL" id="WWV65883.1"/>
    </source>
</evidence>
<protein>
    <submittedName>
        <fullName evidence="1">DUF4493 domain-containing protein</fullName>
    </submittedName>
</protein>
<dbReference type="Proteomes" id="UP001320603">
    <property type="component" value="Chromosome"/>
</dbReference>
<organism evidence="1 2">
    <name type="scientific">Parabacteroides absconsus</name>
    <dbReference type="NCBI Taxonomy" id="2951805"/>
    <lineage>
        <taxon>Bacteria</taxon>
        <taxon>Pseudomonadati</taxon>
        <taxon>Bacteroidota</taxon>
        <taxon>Bacteroidia</taxon>
        <taxon>Bacteroidales</taxon>
        <taxon>Tannerellaceae</taxon>
        <taxon>Parabacteroides</taxon>
    </lineage>
</organism>
<sequence length="857" mass="95684">MENKLFFCANKAFMLSRLLCFCCLFLGLYSCQEEDSTILNTGKLSFQMGVDTTLVGSSSTRASNILELSGFDDPDSYKVVISQDSGVVAEYARFDKMPAEIELEAGAYSVEVSKGTKTAAAFNSPYFYGKQDFTIVKDMTTPVEVTAAMENSRVTVDFSDDFVATYKDYTLSFMTNKMTLPLVYEKGEYRPMYFQADASGTKLTIGMELVNVYGKDVQYTATTTIKQKQWTKLTVRTDEKGLNGVAIDVVLNDETKETVYVNIGIPDFMEQLKGAPSISSSFFNWDGKETMTEPTILDPMDANTFTNIPNISVLAGGKVDKAILSVTKDGESVLNVDFANLEEEKKAELESLYAFGLPETIKGQMSFDFNPTGLLNSLMPKKDVNAEYVISLSVSDALPESNTTTKLVKIVLKEAQDPSFSGLDLIDGTYQKFTEQKSLRIVHTLDLASCSFVLTNSSDEIINTGEVDLVTGKTTVEGIDWRKTEDAYYLDFTPTWLNTLQSGKFTLFVTVEDIASIKVVEKIPVSIASVEWLTTENDVFAKHIILRAKALDNDISDIKFIYGDKEITEGLQNEGDGVVSYVLSGLRSGEPQKVILEHNGIQIKGSWTTEKEQQLPNSGFEFWCYEQPQSNWKRWFPWDSNNVNTRGWNTLNQKTTSDENVTASNFAYVNNSGTIETNDKKDGEKAALIRTIGWGEGTTAPGKFIGTWDGNIKKADSGYLYLGGESDNPETEYSPYPFQSRPAALNFYRKYLPASGKKVSNDNYEVWIKVEYRNGNQVILLGEGYLKEGGKTTSYELKTIPITYINSSYKATHLYILFKSGVETEYDYMIVPPYNDLSTGEYIGSQLYIDDVELIYD</sequence>
<dbReference type="RefSeq" id="WP_251967019.1">
    <property type="nucleotide sequence ID" value="NZ_CP146284.1"/>
</dbReference>
<name>A0ABZ2IIX9_9BACT</name>
<dbReference type="InterPro" id="IPR027840">
    <property type="entry name" value="DUF4493"/>
</dbReference>
<keyword evidence="2" id="KW-1185">Reference proteome</keyword>
<dbReference type="Pfam" id="PF14900">
    <property type="entry name" value="DUF4493"/>
    <property type="match status" value="1"/>
</dbReference>
<dbReference type="Gene3D" id="2.60.120.890">
    <property type="entry name" value="BT2081, beta-jelly-roll domain"/>
    <property type="match status" value="1"/>
</dbReference>
<evidence type="ECO:0000313" key="2">
    <source>
        <dbReference type="Proteomes" id="UP001320603"/>
    </source>
</evidence>
<proteinExistence type="predicted"/>
<gene>
    <name evidence="1" type="ORF">NEE14_012905</name>
</gene>